<dbReference type="AlphaFoldDB" id="A0A1B1C8C2"/>
<proteinExistence type="predicted"/>
<evidence type="ECO:0000313" key="1">
    <source>
        <dbReference type="EMBL" id="ANP86042.1"/>
    </source>
</evidence>
<gene>
    <name evidence="1" type="ORF">BA011_10090</name>
</gene>
<dbReference type="Proteomes" id="UP000092691">
    <property type="component" value="Chromosome"/>
</dbReference>
<sequence length="204" mass="22262">MSDGGDKSDLRRALGHYARTTTGGSDVGPRRFGNVYSAGGNFYAALQGLADGSGVPGLDATQFLGRSTDFFAQAIGQFLSGESADADRINRAVQEAVASVFDINADFDPADLTDETIEQLMTEFLSQSIFQTIVEDAGGAWDRAPDEEKTAECEGQLLDLIKVVVEQSFQKQMSSGGQNFTQAQIKQFMRDTTRSVWQQWESYE</sequence>
<dbReference type="OrthoDB" id="8611879at2"/>
<dbReference type="EMBL" id="CP016286">
    <property type="protein sequence ID" value="ANP86042.1"/>
    <property type="molecule type" value="Genomic_DNA"/>
</dbReference>
<name>A0A1B1C8C2_RHILE</name>
<accession>A0A1B1C8C2</accession>
<reference evidence="1 2" key="1">
    <citation type="submission" date="2016-06" db="EMBL/GenBank/DDBJ databases">
        <title>Microsymbionts genomes from the relict species Vavilovia formosa.</title>
        <authorList>
            <person name="Chirak E."/>
            <person name="Kimeklis A."/>
            <person name="Andronov E."/>
        </authorList>
    </citation>
    <scope>NUCLEOTIDE SEQUENCE [LARGE SCALE GENOMIC DNA]</scope>
    <source>
        <strain evidence="1 2">Vaf10</strain>
    </source>
</reference>
<organism evidence="1 2">
    <name type="scientific">Rhizobium leguminosarum</name>
    <dbReference type="NCBI Taxonomy" id="384"/>
    <lineage>
        <taxon>Bacteria</taxon>
        <taxon>Pseudomonadati</taxon>
        <taxon>Pseudomonadota</taxon>
        <taxon>Alphaproteobacteria</taxon>
        <taxon>Hyphomicrobiales</taxon>
        <taxon>Rhizobiaceae</taxon>
        <taxon>Rhizobium/Agrobacterium group</taxon>
        <taxon>Rhizobium</taxon>
    </lineage>
</organism>
<evidence type="ECO:0000313" key="2">
    <source>
        <dbReference type="Proteomes" id="UP000092691"/>
    </source>
</evidence>
<protein>
    <submittedName>
        <fullName evidence="1">Uncharacterized protein</fullName>
    </submittedName>
</protein>
<dbReference type="RefSeq" id="WP_065280344.1">
    <property type="nucleotide sequence ID" value="NZ_CP016286.1"/>
</dbReference>